<dbReference type="InterPro" id="IPR043472">
    <property type="entry name" value="Macro_dom-like"/>
</dbReference>
<dbReference type="Proteomes" id="UP000298381">
    <property type="component" value="Unassembled WGS sequence"/>
</dbReference>
<dbReference type="OrthoDB" id="6194521at2"/>
<dbReference type="CDD" id="cd02908">
    <property type="entry name" value="Macro_OAADPr_deacetylase"/>
    <property type="match status" value="1"/>
</dbReference>
<reference evidence="2 3" key="1">
    <citation type="submission" date="2019-03" db="EMBL/GenBank/DDBJ databases">
        <title>Draft genome sequence data and analysis of a Fermenting Bacterium, Soehngenia longevitae strain 1933PT, isolated from petroleum reservoir in Azerbaijan.</title>
        <authorList>
            <person name="Grouzdev D.S."/>
            <person name="Bidzhieva S.K."/>
            <person name="Sokolova D.S."/>
            <person name="Tourova T.P."/>
            <person name="Poltaraus A.B."/>
            <person name="Nazina T.N."/>
        </authorList>
    </citation>
    <scope>NUCLEOTIDE SEQUENCE [LARGE SCALE GENOMIC DNA]</scope>
    <source>
        <strain evidence="2 3">1933P</strain>
    </source>
</reference>
<keyword evidence="3" id="KW-1185">Reference proteome</keyword>
<dbReference type="SUPFAM" id="SSF52949">
    <property type="entry name" value="Macro domain-like"/>
    <property type="match status" value="1"/>
</dbReference>
<accession>A0A4Z0D4W5</accession>
<proteinExistence type="predicted"/>
<sequence>MKIQNIEIIIKIGDITDENVDVIVNAANNSLLGGGGVDGAIHKRAGASVLEQCKKHGGCATGDAKITTAGNLLCKYIIHTVGPIYGRHGGLESLLLYNCYINSLKLADEYSLKTISFSAISTGVYGYPVEETLPIIYKAIKDFSAKNNNIQEIRFVLFDKEKYKLYNSYFNAILDKNL</sequence>
<gene>
    <name evidence="2" type="ORF">E4100_07820</name>
</gene>
<dbReference type="AlphaFoldDB" id="A0A4Z0D4W5"/>
<evidence type="ECO:0000313" key="2">
    <source>
        <dbReference type="EMBL" id="TFZ39524.1"/>
    </source>
</evidence>
<evidence type="ECO:0000259" key="1">
    <source>
        <dbReference type="PROSITE" id="PS51154"/>
    </source>
</evidence>
<dbReference type="SMART" id="SM00506">
    <property type="entry name" value="A1pp"/>
    <property type="match status" value="1"/>
</dbReference>
<evidence type="ECO:0000313" key="3">
    <source>
        <dbReference type="Proteomes" id="UP000298381"/>
    </source>
</evidence>
<comment type="caution">
    <text evidence="2">The sequence shown here is derived from an EMBL/GenBank/DDBJ whole genome shotgun (WGS) entry which is preliminary data.</text>
</comment>
<protein>
    <submittedName>
        <fullName evidence="2">Macro domain-containing protein</fullName>
    </submittedName>
</protein>
<dbReference type="PANTHER" id="PTHR11106:SF27">
    <property type="entry name" value="MACRO DOMAIN-CONTAINING PROTEIN"/>
    <property type="match status" value="1"/>
</dbReference>
<dbReference type="Gene3D" id="3.40.220.10">
    <property type="entry name" value="Leucine Aminopeptidase, subunit E, domain 1"/>
    <property type="match status" value="1"/>
</dbReference>
<dbReference type="EMBL" id="SRIB01000011">
    <property type="protein sequence ID" value="TFZ39524.1"/>
    <property type="molecule type" value="Genomic_DNA"/>
</dbReference>
<organism evidence="2 3">
    <name type="scientific">Soehngenia longivitae</name>
    <dbReference type="NCBI Taxonomy" id="2562294"/>
    <lineage>
        <taxon>Bacteria</taxon>
        <taxon>Bacillati</taxon>
        <taxon>Bacillota</taxon>
        <taxon>Tissierellia</taxon>
        <taxon>Tissierellales</taxon>
        <taxon>Tissierellaceae</taxon>
        <taxon>Soehngenia</taxon>
    </lineage>
</organism>
<dbReference type="InterPro" id="IPR002589">
    <property type="entry name" value="Macro_dom"/>
</dbReference>
<name>A0A4Z0D4W5_9FIRM</name>
<dbReference type="PROSITE" id="PS51154">
    <property type="entry name" value="MACRO"/>
    <property type="match status" value="1"/>
</dbReference>
<dbReference type="Pfam" id="PF01661">
    <property type="entry name" value="Macro"/>
    <property type="match status" value="1"/>
</dbReference>
<dbReference type="PANTHER" id="PTHR11106">
    <property type="entry name" value="GANGLIOSIDE INDUCED DIFFERENTIATION ASSOCIATED PROTEIN 2-RELATED"/>
    <property type="match status" value="1"/>
</dbReference>
<dbReference type="RefSeq" id="WP_135271488.1">
    <property type="nucleotide sequence ID" value="NZ_SRIB01000011.1"/>
</dbReference>
<feature type="domain" description="Macro" evidence="1">
    <location>
        <begin position="1"/>
        <end position="174"/>
    </location>
</feature>